<dbReference type="PANTHER" id="PTHR42791:SF1">
    <property type="entry name" value="N-ACETYLTRANSFERASE DOMAIN-CONTAINING PROTEIN"/>
    <property type="match status" value="1"/>
</dbReference>
<dbReference type="RefSeq" id="WP_222979169.1">
    <property type="nucleotide sequence ID" value="NZ_JAINVZ010000011.1"/>
</dbReference>
<proteinExistence type="predicted"/>
<keyword evidence="4" id="KW-1185">Reference proteome</keyword>
<protein>
    <submittedName>
        <fullName evidence="3">GNAT family N-acetyltransferase</fullName>
    </submittedName>
</protein>
<evidence type="ECO:0000313" key="4">
    <source>
        <dbReference type="Proteomes" id="UP001198565"/>
    </source>
</evidence>
<dbReference type="Pfam" id="PF00583">
    <property type="entry name" value="Acetyltransf_1"/>
    <property type="match status" value="1"/>
</dbReference>
<name>A0ABS7QWK5_9ACTN</name>
<feature type="region of interest" description="Disordered" evidence="1">
    <location>
        <begin position="69"/>
        <end position="95"/>
    </location>
</feature>
<reference evidence="3 4" key="1">
    <citation type="submission" date="2021-08" db="EMBL/GenBank/DDBJ databases">
        <title>Streptomyces sp. PTM05 isolated from lichen.</title>
        <authorList>
            <person name="Somphong A."/>
            <person name="Phongsopitanun W."/>
            <person name="Tanasupawat S."/>
        </authorList>
    </citation>
    <scope>NUCLEOTIDE SEQUENCE [LARGE SCALE GENOMIC DNA]</scope>
    <source>
        <strain evidence="3 4">Ptm05</strain>
    </source>
</reference>
<evidence type="ECO:0000256" key="1">
    <source>
        <dbReference type="SAM" id="MobiDB-lite"/>
    </source>
</evidence>
<dbReference type="Proteomes" id="UP001198565">
    <property type="component" value="Unassembled WGS sequence"/>
</dbReference>
<gene>
    <name evidence="3" type="ORF">K7472_17895</name>
</gene>
<sequence>MNQVTGIDVRTAGRSDVRETAAVLARAFDDDPVMAWMFPDTEERPRRLPGLFSVLLRHQHLRHGAVRLGVDAGPAEDSSADRRRKRDEPIQGAALWDPPGQWRNPAWRELLALPGYARLFGRRLAVAGETVATLAAAHPEEPHWYLAVLGTEPTAQGRGVGAALLRSRLDVCDREGTPAYLESSKDRNVPYYERFGFRVTGEITIPHGGPTTWAMWRIPQG</sequence>
<dbReference type="SUPFAM" id="SSF55729">
    <property type="entry name" value="Acyl-CoA N-acyltransferases (Nat)"/>
    <property type="match status" value="1"/>
</dbReference>
<dbReference type="EMBL" id="JAINVZ010000011">
    <property type="protein sequence ID" value="MBY8886725.1"/>
    <property type="molecule type" value="Genomic_DNA"/>
</dbReference>
<dbReference type="PROSITE" id="PS51186">
    <property type="entry name" value="GNAT"/>
    <property type="match status" value="1"/>
</dbReference>
<accession>A0ABS7QWK5</accession>
<evidence type="ECO:0000259" key="2">
    <source>
        <dbReference type="PROSITE" id="PS51186"/>
    </source>
</evidence>
<evidence type="ECO:0000313" key="3">
    <source>
        <dbReference type="EMBL" id="MBY8886725.1"/>
    </source>
</evidence>
<feature type="domain" description="N-acetyltransferase" evidence="2">
    <location>
        <begin position="79"/>
        <end position="220"/>
    </location>
</feature>
<dbReference type="Gene3D" id="3.40.630.30">
    <property type="match status" value="1"/>
</dbReference>
<dbReference type="InterPro" id="IPR052523">
    <property type="entry name" value="Trichothecene_AcTrans"/>
</dbReference>
<dbReference type="PANTHER" id="PTHR42791">
    <property type="entry name" value="GNAT FAMILY ACETYLTRANSFERASE"/>
    <property type="match status" value="1"/>
</dbReference>
<comment type="caution">
    <text evidence="3">The sequence shown here is derived from an EMBL/GenBank/DDBJ whole genome shotgun (WGS) entry which is preliminary data.</text>
</comment>
<dbReference type="InterPro" id="IPR016181">
    <property type="entry name" value="Acyl_CoA_acyltransferase"/>
</dbReference>
<dbReference type="CDD" id="cd04301">
    <property type="entry name" value="NAT_SF"/>
    <property type="match status" value="1"/>
</dbReference>
<organism evidence="3 4">
    <name type="scientific">Streptantibioticus parmotrematis</name>
    <dbReference type="NCBI Taxonomy" id="2873249"/>
    <lineage>
        <taxon>Bacteria</taxon>
        <taxon>Bacillati</taxon>
        <taxon>Actinomycetota</taxon>
        <taxon>Actinomycetes</taxon>
        <taxon>Kitasatosporales</taxon>
        <taxon>Streptomycetaceae</taxon>
        <taxon>Streptantibioticus</taxon>
    </lineage>
</organism>
<dbReference type="InterPro" id="IPR000182">
    <property type="entry name" value="GNAT_dom"/>
</dbReference>